<feature type="region of interest" description="Disordered" evidence="1">
    <location>
        <begin position="296"/>
        <end position="332"/>
    </location>
</feature>
<dbReference type="PhylomeDB" id="S7ZN08"/>
<dbReference type="Proteomes" id="UP000019376">
    <property type="component" value="Unassembled WGS sequence"/>
</dbReference>
<dbReference type="OrthoDB" id="4356078at2759"/>
<proteinExistence type="predicted"/>
<protein>
    <submittedName>
        <fullName evidence="2">Uncharacterized protein</fullName>
    </submittedName>
</protein>
<name>S7ZN08_PENO1</name>
<evidence type="ECO:0000313" key="2">
    <source>
        <dbReference type="EMBL" id="EPS31729.1"/>
    </source>
</evidence>
<dbReference type="HOGENOM" id="CLU_834457_0_0_1"/>
<keyword evidence="3" id="KW-1185">Reference proteome</keyword>
<dbReference type="AlphaFoldDB" id="S7ZN08"/>
<evidence type="ECO:0000313" key="3">
    <source>
        <dbReference type="Proteomes" id="UP000019376"/>
    </source>
</evidence>
<reference evidence="2 3" key="1">
    <citation type="journal article" date="2013" name="PLoS ONE">
        <title>Genomic and secretomic analyses reveal unique features of the lignocellulolytic enzyme system of Penicillium decumbens.</title>
        <authorList>
            <person name="Liu G."/>
            <person name="Zhang L."/>
            <person name="Wei X."/>
            <person name="Zou G."/>
            <person name="Qin Y."/>
            <person name="Ma L."/>
            <person name="Li J."/>
            <person name="Zheng H."/>
            <person name="Wang S."/>
            <person name="Wang C."/>
            <person name="Xun L."/>
            <person name="Zhao G.-P."/>
            <person name="Zhou Z."/>
            <person name="Qu Y."/>
        </authorList>
    </citation>
    <scope>NUCLEOTIDE SEQUENCE [LARGE SCALE GENOMIC DNA]</scope>
    <source>
        <strain evidence="3">114-2 / CGMCC 5302</strain>
    </source>
</reference>
<dbReference type="EMBL" id="KB644414">
    <property type="protein sequence ID" value="EPS31729.1"/>
    <property type="molecule type" value="Genomic_DNA"/>
</dbReference>
<feature type="compositionally biased region" description="Basic residues" evidence="1">
    <location>
        <begin position="321"/>
        <end position="332"/>
    </location>
</feature>
<sequence length="332" mass="37967">MADRVKQEGNSPPKDSILTLQGESNYASWLQSLIHHIGPENWKILMEDEPRYDLFPYATFASLTAEAHNVHAPDYKFSALESSTAPISSQIYLLEDTRCQQREKAFSALWATLNDEAKDLIRNVSSPSKAFKKLRLFYSKPIHQTTAARWSKWTSLRFTADLHPCEFVRRFGKYLQEVEEISDKLDQKAVFAQFVSAISGTDDHLSPIANFLNEMHVDLKNPALMPQVCHAFVQHAMKVPAAVAPPVTRRLPYWGKPKNFFRKSEYCPFHKRMVKHSPSECFLGQRVAGQVQRSAALTNDTGNDLPSRKRPRVEAHESIRHPSHMKYSGRRC</sequence>
<accession>S7ZN08</accession>
<gene>
    <name evidence="2" type="ORF">PDE_06686</name>
</gene>
<dbReference type="STRING" id="933388.S7ZN08"/>
<evidence type="ECO:0000256" key="1">
    <source>
        <dbReference type="SAM" id="MobiDB-lite"/>
    </source>
</evidence>
<organism evidence="2 3">
    <name type="scientific">Penicillium oxalicum (strain 114-2 / CGMCC 5302)</name>
    <name type="common">Penicillium decumbens</name>
    <dbReference type="NCBI Taxonomy" id="933388"/>
    <lineage>
        <taxon>Eukaryota</taxon>
        <taxon>Fungi</taxon>
        <taxon>Dikarya</taxon>
        <taxon>Ascomycota</taxon>
        <taxon>Pezizomycotina</taxon>
        <taxon>Eurotiomycetes</taxon>
        <taxon>Eurotiomycetidae</taxon>
        <taxon>Eurotiales</taxon>
        <taxon>Aspergillaceae</taxon>
        <taxon>Penicillium</taxon>
    </lineage>
</organism>